<organism evidence="1 2">
    <name type="scientific">Methylobacterium longum</name>
    <dbReference type="NCBI Taxonomy" id="767694"/>
    <lineage>
        <taxon>Bacteria</taxon>
        <taxon>Pseudomonadati</taxon>
        <taxon>Pseudomonadota</taxon>
        <taxon>Alphaproteobacteria</taxon>
        <taxon>Hyphomicrobiales</taxon>
        <taxon>Methylobacteriaceae</taxon>
        <taxon>Methylobacterium</taxon>
    </lineage>
</organism>
<evidence type="ECO:0000313" key="1">
    <source>
        <dbReference type="EMBL" id="MDN3571837.1"/>
    </source>
</evidence>
<dbReference type="RefSeq" id="WP_238292889.1">
    <property type="nucleotide sequence ID" value="NZ_BPQS01000060.1"/>
</dbReference>
<accession>A0ABT8APK6</accession>
<reference evidence="2" key="1">
    <citation type="journal article" date="2019" name="Int. J. Syst. Evol. Microbiol.">
        <title>The Global Catalogue of Microorganisms (GCM) 10K type strain sequencing project: providing services to taxonomists for standard genome sequencing and annotation.</title>
        <authorList>
            <consortium name="The Broad Institute Genomics Platform"/>
            <consortium name="The Broad Institute Genome Sequencing Center for Infectious Disease"/>
            <person name="Wu L."/>
            <person name="Ma J."/>
        </authorList>
    </citation>
    <scope>NUCLEOTIDE SEQUENCE [LARGE SCALE GENOMIC DNA]</scope>
    <source>
        <strain evidence="2">CECT 7806</strain>
    </source>
</reference>
<gene>
    <name evidence="1" type="ORF">QWZ18_14525</name>
</gene>
<name>A0ABT8APK6_9HYPH</name>
<keyword evidence="2" id="KW-1185">Reference proteome</keyword>
<proteinExistence type="predicted"/>
<dbReference type="Proteomes" id="UP001244297">
    <property type="component" value="Unassembled WGS sequence"/>
</dbReference>
<evidence type="ECO:0000313" key="2">
    <source>
        <dbReference type="Proteomes" id="UP001244297"/>
    </source>
</evidence>
<sequence>MLDIPRTINCAATGGTVATVAPDGIYICPARAALVDSQVSDASHFYIVHEYGSLTLHKRTKKLADCWAAHALAVAPNGPHYVRQWIKHWRAFGTTDPVYGTPEARIANVRSCCACGI</sequence>
<protein>
    <submittedName>
        <fullName evidence="1">Uncharacterized protein</fullName>
    </submittedName>
</protein>
<dbReference type="EMBL" id="JAUFPT010000049">
    <property type="protein sequence ID" value="MDN3571837.1"/>
    <property type="molecule type" value="Genomic_DNA"/>
</dbReference>
<comment type="caution">
    <text evidence="1">The sequence shown here is derived from an EMBL/GenBank/DDBJ whole genome shotgun (WGS) entry which is preliminary data.</text>
</comment>